<evidence type="ECO:0000313" key="3">
    <source>
        <dbReference type="EMBL" id="CAO94849.1"/>
    </source>
</evidence>
<reference evidence="3 4" key="1">
    <citation type="journal article" date="2008" name="Environ. Microbiol.">
        <title>The genome of Erwinia tasmaniensis strain Et1/99, a non-pathogenic bacterium in the genus Erwinia.</title>
        <authorList>
            <person name="Kube M."/>
            <person name="Migdoll A.M."/>
            <person name="Mueller I."/>
            <person name="Kuhl H."/>
            <person name="Beck A."/>
            <person name="Reinhardt R."/>
            <person name="Geider K."/>
        </authorList>
    </citation>
    <scope>NUCLEOTIDE SEQUENCE [LARGE SCALE GENOMIC DNA]</scope>
    <source>
        <strain evidence="4">DSM 17950 / CFBP 7177 / CIP 109463 / NCPPB 4357 / Et1/99</strain>
        <plasmid evidence="4">pET49</plasmid>
    </source>
</reference>
<keyword evidence="1" id="KW-0472">Membrane</keyword>
<feature type="chain" id="PRO_5002783876" evidence="2">
    <location>
        <begin position="25"/>
        <end position="95"/>
    </location>
</feature>
<dbReference type="KEGG" id="eta:ETA_pET490070"/>
<dbReference type="AlphaFoldDB" id="B2VB01"/>
<keyword evidence="1" id="KW-0812">Transmembrane</keyword>
<evidence type="ECO:0000256" key="1">
    <source>
        <dbReference type="SAM" id="Phobius"/>
    </source>
</evidence>
<dbReference type="RefSeq" id="WP_012443206.1">
    <property type="nucleotide sequence ID" value="NC_010697.1"/>
</dbReference>
<organism evidence="3 4">
    <name type="scientific">Erwinia tasmaniensis (strain DSM 17950 / CFBP 7177 / CIP 109463 / NCPPB 4357 / Et1/99)</name>
    <dbReference type="NCBI Taxonomy" id="465817"/>
    <lineage>
        <taxon>Bacteria</taxon>
        <taxon>Pseudomonadati</taxon>
        <taxon>Pseudomonadota</taxon>
        <taxon>Gammaproteobacteria</taxon>
        <taxon>Enterobacterales</taxon>
        <taxon>Erwiniaceae</taxon>
        <taxon>Erwinia</taxon>
    </lineage>
</organism>
<protein>
    <submittedName>
        <fullName evidence="3">TraC protein</fullName>
    </submittedName>
</protein>
<feature type="transmembrane region" description="Helical" evidence="1">
    <location>
        <begin position="40"/>
        <end position="61"/>
    </location>
</feature>
<evidence type="ECO:0000313" key="4">
    <source>
        <dbReference type="Proteomes" id="UP000001726"/>
    </source>
</evidence>
<evidence type="ECO:0000256" key="2">
    <source>
        <dbReference type="SAM" id="SignalP"/>
    </source>
</evidence>
<keyword evidence="4" id="KW-1185">Reference proteome</keyword>
<accession>B2VB01</accession>
<keyword evidence="1" id="KW-1133">Transmembrane helix</keyword>
<geneLocation type="plasmid" evidence="3 4">
    <name>pET49</name>
</geneLocation>
<dbReference type="EMBL" id="CU468131">
    <property type="protein sequence ID" value="CAO94849.1"/>
    <property type="molecule type" value="Genomic_DNA"/>
</dbReference>
<keyword evidence="3" id="KW-0614">Plasmid</keyword>
<dbReference type="Proteomes" id="UP000001726">
    <property type="component" value="Plasmid pET49"/>
</dbReference>
<dbReference type="HOGENOM" id="CLU_168815_0_0_6"/>
<keyword evidence="2" id="KW-0732">Signal</keyword>
<feature type="transmembrane region" description="Helical" evidence="1">
    <location>
        <begin position="73"/>
        <end position="91"/>
    </location>
</feature>
<sequence length="95" mass="10002">MNTRSGFLNAICLSLLFISMGVLAGGLDSGTDALTNIKTWIFAILGIAALIYLAYCIIWAFMEKKSWSDVGVALLQVICAGGALVAGNWGLSLMA</sequence>
<gene>
    <name evidence="3" type="primary">traC</name>
    <name evidence="3" type="ordered locus">ETA_pET490070</name>
</gene>
<name>B2VB01_ERWT9</name>
<feature type="signal peptide" evidence="2">
    <location>
        <begin position="1"/>
        <end position="24"/>
    </location>
</feature>
<proteinExistence type="predicted"/>